<dbReference type="EMBL" id="WIGO01000646">
    <property type="protein sequence ID" value="KAF6807150.1"/>
    <property type="molecule type" value="Genomic_DNA"/>
</dbReference>
<dbReference type="AlphaFoldDB" id="A0A8H6J6X9"/>
<evidence type="ECO:0000256" key="1">
    <source>
        <dbReference type="SAM" id="MobiDB-lite"/>
    </source>
</evidence>
<feature type="transmembrane region" description="Helical" evidence="2">
    <location>
        <begin position="128"/>
        <end position="148"/>
    </location>
</feature>
<gene>
    <name evidence="3" type="ORF">CPLU01_15828</name>
</gene>
<keyword evidence="2" id="KW-0812">Transmembrane</keyword>
<reference evidence="3" key="1">
    <citation type="journal article" date="2020" name="Phytopathology">
        <title>Genome Sequence Resources of Colletotrichum truncatum, C. plurivorum, C. musicola, and C. sojae: Four Species Pathogenic to Soybean (Glycine max).</title>
        <authorList>
            <person name="Rogerio F."/>
            <person name="Boufleur T.R."/>
            <person name="Ciampi-Guillardi M."/>
            <person name="Sukno S.A."/>
            <person name="Thon M.R."/>
            <person name="Massola Junior N.S."/>
            <person name="Baroncelli R."/>
        </authorList>
    </citation>
    <scope>NUCLEOTIDE SEQUENCE</scope>
    <source>
        <strain evidence="3">LFN00145</strain>
    </source>
</reference>
<feature type="region of interest" description="Disordered" evidence="1">
    <location>
        <begin position="1"/>
        <end position="64"/>
    </location>
</feature>
<evidence type="ECO:0000313" key="3">
    <source>
        <dbReference type="EMBL" id="KAF6807150.1"/>
    </source>
</evidence>
<keyword evidence="4" id="KW-1185">Reference proteome</keyword>
<name>A0A8H6J6X9_9PEZI</name>
<feature type="transmembrane region" description="Helical" evidence="2">
    <location>
        <begin position="88"/>
        <end position="108"/>
    </location>
</feature>
<keyword evidence="2" id="KW-0472">Membrane</keyword>
<accession>A0A8H6J6X9</accession>
<dbReference type="Proteomes" id="UP000654918">
    <property type="component" value="Unassembled WGS sequence"/>
</dbReference>
<keyword evidence="2" id="KW-1133">Transmembrane helix</keyword>
<organism evidence="3 4">
    <name type="scientific">Colletotrichum plurivorum</name>
    <dbReference type="NCBI Taxonomy" id="2175906"/>
    <lineage>
        <taxon>Eukaryota</taxon>
        <taxon>Fungi</taxon>
        <taxon>Dikarya</taxon>
        <taxon>Ascomycota</taxon>
        <taxon>Pezizomycotina</taxon>
        <taxon>Sordariomycetes</taxon>
        <taxon>Hypocreomycetidae</taxon>
        <taxon>Glomerellales</taxon>
        <taxon>Glomerellaceae</taxon>
        <taxon>Colletotrichum</taxon>
        <taxon>Colletotrichum orchidearum species complex</taxon>
    </lineage>
</organism>
<comment type="caution">
    <text evidence="3">The sequence shown here is derived from an EMBL/GenBank/DDBJ whole genome shotgun (WGS) entry which is preliminary data.</text>
</comment>
<feature type="transmembrane region" description="Helical" evidence="2">
    <location>
        <begin position="184"/>
        <end position="202"/>
    </location>
</feature>
<proteinExistence type="predicted"/>
<feature type="transmembrane region" description="Helical" evidence="2">
    <location>
        <begin position="578"/>
        <end position="601"/>
    </location>
</feature>
<evidence type="ECO:0000256" key="2">
    <source>
        <dbReference type="SAM" id="Phobius"/>
    </source>
</evidence>
<protein>
    <submittedName>
        <fullName evidence="3">Uncharacterized protein</fullName>
    </submittedName>
</protein>
<evidence type="ECO:0000313" key="4">
    <source>
        <dbReference type="Proteomes" id="UP000654918"/>
    </source>
</evidence>
<sequence length="689" mass="75880">MSSTAHYHAIHGGGTEPPAGGRQDPATQSLAPEDDTDRDMNSGGSLGRRASRSPSPLPKGENEDARKEINLDPGFLDQEHAALKVLSWMWEIILTILPLFFIVLAILAAKLDGSPVATSDYGSRVVEITRLGPTIYPILFAMVAARFYKNAARYRLERPGGIRLSSLEQIFGSQSFASALERLIVVRAQLLLGALILSTWAMSPLGGQSSSRLLRVEGRIIESHLPVYYDNRSHKRGVWSDPDRYHYSASDVVQALYSGSLLSPKTQQRGFSDLWERPKIPQLPRNWRHEEDDESWRVVDTGALKAGSELFTSLIGLNIQSPDFSDNTTRYEFDVQSTYFDFECTRITGLSADEMSNVTFWDSRRLSNHRSNKTKLLDAIPRYGVVTASASFAPVLAYFAKGADAAPYVLHTSFSATTDRDRPLDYAVFNCTLAMPSVETKVACTALGCEPQQQRRVLDGSDEFLKSGSDMFQFSNALEAWPNMTKVVLSSASATENFIANDENAYANQGLRDWRGVDEGLFSSRLTTAFNTAWEAGIDPYNVTKGSSFAGPTGSADVWTNQTSALVTRTEDAYYLNAVWAAILVIATTVLQALAVGGLVLRCLIRGPDVLGFASSLTRDNRFVPVSGGSSLDGADRARSLRDVRVQFADVQPQESCGYVAFTIAASASDRDKKDDTTFRPLEKKRMYY</sequence>